<organism evidence="1 2">
    <name type="scientific">Corallincola platygyrae</name>
    <dbReference type="NCBI Taxonomy" id="1193278"/>
    <lineage>
        <taxon>Bacteria</taxon>
        <taxon>Pseudomonadati</taxon>
        <taxon>Pseudomonadota</taxon>
        <taxon>Gammaproteobacteria</taxon>
        <taxon>Alteromonadales</taxon>
        <taxon>Psychromonadaceae</taxon>
        <taxon>Corallincola</taxon>
    </lineage>
</organism>
<dbReference type="Proteomes" id="UP001597380">
    <property type="component" value="Unassembled WGS sequence"/>
</dbReference>
<proteinExistence type="predicted"/>
<sequence length="724" mass="80669">MKSCPDWITQFYNCDDKINLQSVLSGFCQADDQAVLEPLLLDAFEGQWPCILPSSKERLWFYALAQDERTLLELKRVLAAFLGSADTYPDLPVITRPTDPAEQILLAQAPSGVIKFCLLEPREEYAKAQQRVVSSLVLMLQLFKRRPELTSTARRPVGRILRDFFTACHAKDGGVAKALLDELRTNGSLSQRNLLFLELQVLAASQKWSEILYHHKLPDLMAGRVPQRLYRLLLRALGHLILDQIQSDGFSPETLPDARFHCQGLCPLFLCTPPLENHASFAADWKLWAMGSAALGFTPWDRLPDFVEASWQRLAQAWAGCELSDSKSLSDTRTAVVVSDDTLVPATLPVLALSLDNAKQLLQRTLMAEAQEQAEIVETLRGMPGETESALAAEPHLVALWQSLKDQYDSSSYGWCDWLAELTAESPNLAQLRQKVLTFSSQWAVKSFSDSALLNLLESTPSDDISSVLRDSLPLLIDWLEQANVYCQGEVWSAWLELMALDTIVSDQDVRLAGLLLDKLLADSFATETYISAIQCFEAIFEKSSSVRAYGYSLDIIDQLLDTSCPDHVLIEKLWRQILITALKSWSRLEPAQQALSRLLAVEIQGQEALEQFPQEDNDSASDTLLPDLFGKRLVIYSLTEGAARRAAQAIGGMFSQLTIDLNHDHVATASLQNLAGKADYFIFAWGSSKHQAFNAVTKIRRDLIYPQGKGSSSIVNAFLEAIS</sequence>
<comment type="caution">
    <text evidence="1">The sequence shown here is derived from an EMBL/GenBank/DDBJ whole genome shotgun (WGS) entry which is preliminary data.</text>
</comment>
<gene>
    <name evidence="1" type="primary">dpdD</name>
    <name evidence="1" type="ORF">ACFSJ3_02860</name>
</gene>
<name>A0ABW4XIN6_9GAMM</name>
<dbReference type="RefSeq" id="WP_345338090.1">
    <property type="nucleotide sequence ID" value="NZ_BAABLI010000004.1"/>
</dbReference>
<reference evidence="2" key="1">
    <citation type="journal article" date="2019" name="Int. J. Syst. Evol. Microbiol.">
        <title>The Global Catalogue of Microorganisms (GCM) 10K type strain sequencing project: providing services to taxonomists for standard genome sequencing and annotation.</title>
        <authorList>
            <consortium name="The Broad Institute Genomics Platform"/>
            <consortium name="The Broad Institute Genome Sequencing Center for Infectious Disease"/>
            <person name="Wu L."/>
            <person name="Ma J."/>
        </authorList>
    </citation>
    <scope>NUCLEOTIDE SEQUENCE [LARGE SCALE GENOMIC DNA]</scope>
    <source>
        <strain evidence="2">CGMCC 1.10992</strain>
    </source>
</reference>
<evidence type="ECO:0000313" key="1">
    <source>
        <dbReference type="EMBL" id="MFD2094907.1"/>
    </source>
</evidence>
<protein>
    <submittedName>
        <fullName evidence="1">Protein DpdD</fullName>
    </submittedName>
</protein>
<accession>A0ABW4XIN6</accession>
<dbReference type="InterPro" id="IPR049807">
    <property type="entry name" value="DpdD-like"/>
</dbReference>
<dbReference type="EMBL" id="JBHUHT010000007">
    <property type="protein sequence ID" value="MFD2094907.1"/>
    <property type="molecule type" value="Genomic_DNA"/>
</dbReference>
<keyword evidence="2" id="KW-1185">Reference proteome</keyword>
<dbReference type="NCBIfam" id="NF041061">
    <property type="entry name" value="DpdD"/>
    <property type="match status" value="1"/>
</dbReference>
<evidence type="ECO:0000313" key="2">
    <source>
        <dbReference type="Proteomes" id="UP001597380"/>
    </source>
</evidence>